<sequence>MAAALGVNADAQAPTRDEQEVLDHIRLDEIIALTERLVNAGGENPGGTELATAAVLEAEATRLGFEVDIQPVAPDRPNILLTLLPPDSKSALGPGLMFLGHSDVVPAGPGWSRPPFEAVVADGRLYGRGSTDMKGGLAAVVGAMDALKRSGVVLSGPVTLVCTVDEEDLGLGIRALTSGGLPHSYLGCVVAEPTDMETVIACRGDSYIELEITGKPAHSGRPADGRNAISAAARICELIRADHDALQQDQDPLLGSGTWNVGRIEGGEGTSMVAPSCHMSVDRRLMPDDDPEDILASLLRSIGEAGIDTDGISVDAELTMQMPGFRTPEHHPLVSAAVNSVLAAGGETRISGWTAACDGGFIVRDYGIPAIVLGPGGLNDQAHQIDESVGLAELTTAARTFALLCLRFLRHTVNDMPDSKNSLLEGERP</sequence>
<dbReference type="PANTHER" id="PTHR43808">
    <property type="entry name" value="ACETYLORNITHINE DEACETYLASE"/>
    <property type="match status" value="1"/>
</dbReference>
<name>A0A1H1DVP4_9MICC</name>
<dbReference type="CDD" id="cd08659">
    <property type="entry name" value="M20_ArgE_DapE-like"/>
    <property type="match status" value="1"/>
</dbReference>
<dbReference type="STRING" id="37928.SAMN04489742_2637"/>
<dbReference type="Proteomes" id="UP000181917">
    <property type="component" value="Unassembled WGS sequence"/>
</dbReference>
<dbReference type="KEGG" id="acry:AC20117_04255"/>
<evidence type="ECO:0000259" key="5">
    <source>
        <dbReference type="Pfam" id="PF07687"/>
    </source>
</evidence>
<dbReference type="Pfam" id="PF07687">
    <property type="entry name" value="M20_dimer"/>
    <property type="match status" value="1"/>
</dbReference>
<feature type="domain" description="Peptidase M20 dimerisation" evidence="5">
    <location>
        <begin position="206"/>
        <end position="302"/>
    </location>
</feature>
<dbReference type="RefSeq" id="WP_074700845.1">
    <property type="nucleotide sequence ID" value="NZ_CP018863.1"/>
</dbReference>
<keyword evidence="2" id="KW-0479">Metal-binding</keyword>
<dbReference type="EMBL" id="FNKH01000002">
    <property type="protein sequence ID" value="SDQ80564.1"/>
    <property type="molecule type" value="Genomic_DNA"/>
</dbReference>
<protein>
    <submittedName>
        <fullName evidence="6">Acetylornithine deacetylase</fullName>
    </submittedName>
</protein>
<dbReference type="PROSITE" id="PS00758">
    <property type="entry name" value="ARGE_DAPE_CPG2_1"/>
    <property type="match status" value="1"/>
</dbReference>
<dbReference type="AlphaFoldDB" id="A0A1H1DVP4"/>
<dbReference type="SUPFAM" id="SSF53187">
    <property type="entry name" value="Zn-dependent exopeptidases"/>
    <property type="match status" value="1"/>
</dbReference>
<dbReference type="Gene3D" id="3.40.630.10">
    <property type="entry name" value="Zn peptidases"/>
    <property type="match status" value="1"/>
</dbReference>
<dbReference type="InterPro" id="IPR036264">
    <property type="entry name" value="Bact_exopeptidase_dim_dom"/>
</dbReference>
<evidence type="ECO:0000313" key="7">
    <source>
        <dbReference type="Proteomes" id="UP000181917"/>
    </source>
</evidence>
<dbReference type="Pfam" id="PF01546">
    <property type="entry name" value="Peptidase_M20"/>
    <property type="match status" value="1"/>
</dbReference>
<dbReference type="SUPFAM" id="SSF55031">
    <property type="entry name" value="Bacterial exopeptidase dimerisation domain"/>
    <property type="match status" value="1"/>
</dbReference>
<comment type="cofactor">
    <cofactor evidence="1">
        <name>Zn(2+)</name>
        <dbReference type="ChEBI" id="CHEBI:29105"/>
    </cofactor>
</comment>
<dbReference type="GO" id="GO:0016787">
    <property type="term" value="F:hydrolase activity"/>
    <property type="evidence" value="ECO:0007669"/>
    <property type="project" value="UniProtKB-KW"/>
</dbReference>
<dbReference type="InterPro" id="IPR050072">
    <property type="entry name" value="Peptidase_M20A"/>
</dbReference>
<evidence type="ECO:0000256" key="3">
    <source>
        <dbReference type="ARBA" id="ARBA00022801"/>
    </source>
</evidence>
<reference evidence="6 7" key="1">
    <citation type="submission" date="2016-10" db="EMBL/GenBank/DDBJ databases">
        <authorList>
            <person name="de Groot N.N."/>
        </authorList>
    </citation>
    <scope>NUCLEOTIDE SEQUENCE [LARGE SCALE GENOMIC DNA]</scope>
    <source>
        <strain evidence="6 7">DSM 20117</strain>
    </source>
</reference>
<organism evidence="6 7">
    <name type="scientific">Crystallibacter crystallopoietes</name>
    <dbReference type="NCBI Taxonomy" id="37928"/>
    <lineage>
        <taxon>Bacteria</taxon>
        <taxon>Bacillati</taxon>
        <taxon>Actinomycetota</taxon>
        <taxon>Actinomycetes</taxon>
        <taxon>Micrococcales</taxon>
        <taxon>Micrococcaceae</taxon>
        <taxon>Crystallibacter</taxon>
    </lineage>
</organism>
<dbReference type="InterPro" id="IPR011650">
    <property type="entry name" value="Peptidase_M20_dimer"/>
</dbReference>
<keyword evidence="4" id="KW-0862">Zinc</keyword>
<dbReference type="PANTHER" id="PTHR43808:SF25">
    <property type="entry name" value="PEPTIDASE M20 DIMERISATION DOMAIN-CONTAINING PROTEIN"/>
    <property type="match status" value="1"/>
</dbReference>
<dbReference type="OrthoDB" id="7055905at2"/>
<accession>A0A1H1DVP4</accession>
<dbReference type="GO" id="GO:0046872">
    <property type="term" value="F:metal ion binding"/>
    <property type="evidence" value="ECO:0007669"/>
    <property type="project" value="UniProtKB-KW"/>
</dbReference>
<dbReference type="InterPro" id="IPR002933">
    <property type="entry name" value="Peptidase_M20"/>
</dbReference>
<evidence type="ECO:0000256" key="1">
    <source>
        <dbReference type="ARBA" id="ARBA00001947"/>
    </source>
</evidence>
<evidence type="ECO:0000256" key="2">
    <source>
        <dbReference type="ARBA" id="ARBA00022723"/>
    </source>
</evidence>
<gene>
    <name evidence="6" type="ORF">SAMN04489742_2637</name>
</gene>
<proteinExistence type="predicted"/>
<keyword evidence="7" id="KW-1185">Reference proteome</keyword>
<dbReference type="InterPro" id="IPR001261">
    <property type="entry name" value="ArgE/DapE_CS"/>
</dbReference>
<dbReference type="Gene3D" id="3.30.70.360">
    <property type="match status" value="1"/>
</dbReference>
<evidence type="ECO:0000313" key="6">
    <source>
        <dbReference type="EMBL" id="SDQ80564.1"/>
    </source>
</evidence>
<evidence type="ECO:0000256" key="4">
    <source>
        <dbReference type="ARBA" id="ARBA00022833"/>
    </source>
</evidence>
<keyword evidence="3" id="KW-0378">Hydrolase</keyword>